<organism evidence="2 3">
    <name type="scientific">Actinomycetospora endophytica</name>
    <dbReference type="NCBI Taxonomy" id="2291215"/>
    <lineage>
        <taxon>Bacteria</taxon>
        <taxon>Bacillati</taxon>
        <taxon>Actinomycetota</taxon>
        <taxon>Actinomycetes</taxon>
        <taxon>Pseudonocardiales</taxon>
        <taxon>Pseudonocardiaceae</taxon>
        <taxon>Actinomycetospora</taxon>
    </lineage>
</organism>
<proteinExistence type="predicted"/>
<dbReference type="EMBL" id="JAJNDB010000008">
    <property type="protein sequence ID" value="MCD2197326.1"/>
    <property type="molecule type" value="Genomic_DNA"/>
</dbReference>
<protein>
    <submittedName>
        <fullName evidence="2">Uncharacterized protein</fullName>
    </submittedName>
</protein>
<reference evidence="2 3" key="1">
    <citation type="submission" date="2021-11" db="EMBL/GenBank/DDBJ databases">
        <title>Draft genome sequence of Actinomycetospora sp. SF1 isolated from the rhizosphere soil.</title>
        <authorList>
            <person name="Duangmal K."/>
            <person name="Chantavorakit T."/>
        </authorList>
    </citation>
    <scope>NUCLEOTIDE SEQUENCE [LARGE SCALE GENOMIC DNA]</scope>
    <source>
        <strain evidence="2 3">TBRC 5722</strain>
    </source>
</reference>
<dbReference type="RefSeq" id="WP_230739329.1">
    <property type="nucleotide sequence ID" value="NZ_JAJNDB010000008.1"/>
</dbReference>
<keyword evidence="1" id="KW-0472">Membrane</keyword>
<evidence type="ECO:0000256" key="1">
    <source>
        <dbReference type="SAM" id="Phobius"/>
    </source>
</evidence>
<name>A0ABS8PGD4_9PSEU</name>
<keyword evidence="1" id="KW-0812">Transmembrane</keyword>
<feature type="transmembrane region" description="Helical" evidence="1">
    <location>
        <begin position="130"/>
        <end position="148"/>
    </location>
</feature>
<accession>A0ABS8PGD4</accession>
<feature type="transmembrane region" description="Helical" evidence="1">
    <location>
        <begin position="100"/>
        <end position="118"/>
    </location>
</feature>
<evidence type="ECO:0000313" key="3">
    <source>
        <dbReference type="Proteomes" id="UP001199469"/>
    </source>
</evidence>
<comment type="caution">
    <text evidence="2">The sequence shown here is derived from an EMBL/GenBank/DDBJ whole genome shotgun (WGS) entry which is preliminary data.</text>
</comment>
<keyword evidence="1" id="KW-1133">Transmembrane helix</keyword>
<gene>
    <name evidence="2" type="ORF">LQ327_28530</name>
</gene>
<keyword evidence="3" id="KW-1185">Reference proteome</keyword>
<sequence length="263" mass="26834">MSINGTNSPSGRPAGGTAALALLAKALPTGPSVSVVAVATGCAAAAFPSSAAGVGAVAITLLAITFIGVAVCLCEPASTGHADPGSSRPAGRLPHSSQQALILLVLAIAIGCTAPAFMHHTSASGALGELVTLVVAASILTFAVLELLHAAAAQLPAPPPSEAPARRPVEVVSEWSHRAVSLESLPTASLCREWKLSFLALRATSDALGRARVVDDRRRYLDELARRDPAGFQRWITDDPYPVAGHPENFIAGSPTPPPVSEV</sequence>
<evidence type="ECO:0000313" key="2">
    <source>
        <dbReference type="EMBL" id="MCD2197326.1"/>
    </source>
</evidence>
<feature type="transmembrane region" description="Helical" evidence="1">
    <location>
        <begin position="54"/>
        <end position="79"/>
    </location>
</feature>
<dbReference type="Proteomes" id="UP001199469">
    <property type="component" value="Unassembled WGS sequence"/>
</dbReference>